<dbReference type="Proteomes" id="UP001732700">
    <property type="component" value="Chromosome 7A"/>
</dbReference>
<keyword evidence="2" id="KW-1185">Reference proteome</keyword>
<dbReference type="EnsemblPlants" id="AVESA.00010b.r2.7AG1187960.1">
    <property type="protein sequence ID" value="AVESA.00010b.r2.7AG1187960.1.CDS"/>
    <property type="gene ID" value="AVESA.00010b.r2.7AG1187960"/>
</dbReference>
<accession>A0ACD5ZND8</accession>
<organism evidence="1 2">
    <name type="scientific">Avena sativa</name>
    <name type="common">Oat</name>
    <dbReference type="NCBI Taxonomy" id="4498"/>
    <lineage>
        <taxon>Eukaryota</taxon>
        <taxon>Viridiplantae</taxon>
        <taxon>Streptophyta</taxon>
        <taxon>Embryophyta</taxon>
        <taxon>Tracheophyta</taxon>
        <taxon>Spermatophyta</taxon>
        <taxon>Magnoliopsida</taxon>
        <taxon>Liliopsida</taxon>
        <taxon>Poales</taxon>
        <taxon>Poaceae</taxon>
        <taxon>BOP clade</taxon>
        <taxon>Pooideae</taxon>
        <taxon>Poodae</taxon>
        <taxon>Poeae</taxon>
        <taxon>Poeae Chloroplast Group 1 (Aveneae type)</taxon>
        <taxon>Aveninae</taxon>
        <taxon>Avena</taxon>
    </lineage>
</organism>
<evidence type="ECO:0000313" key="2">
    <source>
        <dbReference type="Proteomes" id="UP001732700"/>
    </source>
</evidence>
<proteinExistence type="predicted"/>
<reference evidence="1" key="2">
    <citation type="submission" date="2025-09" db="UniProtKB">
        <authorList>
            <consortium name="EnsemblPlants"/>
        </authorList>
    </citation>
    <scope>IDENTIFICATION</scope>
</reference>
<evidence type="ECO:0000313" key="1">
    <source>
        <dbReference type="EnsemblPlants" id="AVESA.00010b.r2.7AG1187960.1.CDS"/>
    </source>
</evidence>
<reference evidence="1" key="1">
    <citation type="submission" date="2021-05" db="EMBL/GenBank/DDBJ databases">
        <authorList>
            <person name="Scholz U."/>
            <person name="Mascher M."/>
            <person name="Fiebig A."/>
        </authorList>
    </citation>
    <scope>NUCLEOTIDE SEQUENCE [LARGE SCALE GENOMIC DNA]</scope>
</reference>
<name>A0ACD5ZND8_AVESA</name>
<protein>
    <submittedName>
        <fullName evidence="1">Uncharacterized protein</fullName>
    </submittedName>
</protein>
<sequence length="254" mass="28340">MGPATGRMKSGIQASPPIRLLGRGRPPSLQPPVRLRHAVVSQSPPPAAPRHRRRHECSGSEGRGDGGGGLPLHRRGSAPQIHASYPVRRPREVRRCQERSQEHLAQRRRVSGVPDWRNFDDDDSSDSPYGTFGGKASFTWYWPGEDDDLGSTPSGFQWRDEPRSTKSKGRVWNESDVDEEDEPCRDDLKTHRISLGLPDSGPLKLDHIKSAFRASALKWHPDKHQGSSQPEAEEKFRRCIEAYSALAGAFKSSK</sequence>